<dbReference type="InterPro" id="IPR036291">
    <property type="entry name" value="NAD(P)-bd_dom_sf"/>
</dbReference>
<protein>
    <submittedName>
        <fullName evidence="3">NAD(P)-dependent dehydrogenase (Short-subunit alcohol dehydrogenase family)</fullName>
    </submittedName>
</protein>
<dbReference type="PANTHER" id="PTHR42879:SF6">
    <property type="entry name" value="NADPH-DEPENDENT REDUCTASE BACG"/>
    <property type="match status" value="1"/>
</dbReference>
<reference evidence="3 4" key="1">
    <citation type="submission" date="2019-03" db="EMBL/GenBank/DDBJ databases">
        <title>Genomic Encyclopedia of Type Strains, Phase IV (KMG-IV): sequencing the most valuable type-strain genomes for metagenomic binning, comparative biology and taxonomic classification.</title>
        <authorList>
            <person name="Goeker M."/>
        </authorList>
    </citation>
    <scope>NUCLEOTIDE SEQUENCE [LARGE SCALE GENOMIC DNA]</scope>
    <source>
        <strain evidence="3 4">DSM 21100</strain>
    </source>
</reference>
<comment type="caution">
    <text evidence="3">The sequence shown here is derived from an EMBL/GenBank/DDBJ whole genome shotgun (WGS) entry which is preliminary data.</text>
</comment>
<sequence>MPGGKQPKPYPPLHVFSCMDLQLKNKTALVTGGSKGIGKAIALELAKEGANVIICARSEEELADARREIESEGWGVLALVADVTKEEDLNNLVKKSRETFGSIDILVNNAGGIGRQGSFADLNTQDWRSLFELNLFSVVTLTRLVLPLMQEKQWGRIINISSENAEQPYPDMPAYNVTKGALNNLTKTLSKAYGKDGILVNSVAPAFIKTPLVEGMLKNMASGKEGGTTAAEKEFATEKRPGIVRGNAGTAEEVAGLVAFLCSERSSFITGAVYRVDGGSVETI</sequence>
<dbReference type="PANTHER" id="PTHR42879">
    <property type="entry name" value="3-OXOACYL-(ACYL-CARRIER-PROTEIN) REDUCTASE"/>
    <property type="match status" value="1"/>
</dbReference>
<dbReference type="PRINTS" id="PR00081">
    <property type="entry name" value="GDHRDH"/>
</dbReference>
<dbReference type="PROSITE" id="PS00061">
    <property type="entry name" value="ADH_SHORT"/>
    <property type="match status" value="1"/>
</dbReference>
<dbReference type="SUPFAM" id="SSF51735">
    <property type="entry name" value="NAD(P)-binding Rossmann-fold domains"/>
    <property type="match status" value="1"/>
</dbReference>
<gene>
    <name evidence="3" type="ORF">EDD80_112109</name>
</gene>
<dbReference type="InterPro" id="IPR002347">
    <property type="entry name" value="SDR_fam"/>
</dbReference>
<name>A0A4R3KMW6_9SPHI</name>
<dbReference type="InterPro" id="IPR050259">
    <property type="entry name" value="SDR"/>
</dbReference>
<dbReference type="NCBIfam" id="NF005559">
    <property type="entry name" value="PRK07231.1"/>
    <property type="match status" value="1"/>
</dbReference>
<evidence type="ECO:0000313" key="3">
    <source>
        <dbReference type="EMBL" id="TCS85534.1"/>
    </source>
</evidence>
<comment type="similarity">
    <text evidence="1 2">Belongs to the short-chain dehydrogenases/reductases (SDR) family.</text>
</comment>
<dbReference type="PRINTS" id="PR00080">
    <property type="entry name" value="SDRFAMILY"/>
</dbReference>
<dbReference type="AlphaFoldDB" id="A0A4R3KMW6"/>
<evidence type="ECO:0000256" key="2">
    <source>
        <dbReference type="RuleBase" id="RU000363"/>
    </source>
</evidence>
<organism evidence="3 4">
    <name type="scientific">Anseongella ginsenosidimutans</name>
    <dbReference type="NCBI Taxonomy" id="496056"/>
    <lineage>
        <taxon>Bacteria</taxon>
        <taxon>Pseudomonadati</taxon>
        <taxon>Bacteroidota</taxon>
        <taxon>Sphingobacteriia</taxon>
        <taxon>Sphingobacteriales</taxon>
        <taxon>Sphingobacteriaceae</taxon>
        <taxon>Anseongella</taxon>
    </lineage>
</organism>
<dbReference type="OrthoDB" id="9804774at2"/>
<dbReference type="Pfam" id="PF00106">
    <property type="entry name" value="adh_short"/>
    <property type="match status" value="1"/>
</dbReference>
<accession>A0A4R3KMW6</accession>
<dbReference type="CDD" id="cd05344">
    <property type="entry name" value="BKR_like_SDR_like"/>
    <property type="match status" value="1"/>
</dbReference>
<dbReference type="InterPro" id="IPR020904">
    <property type="entry name" value="Sc_DH/Rdtase_CS"/>
</dbReference>
<keyword evidence="4" id="KW-1185">Reference proteome</keyword>
<dbReference type="GO" id="GO:0032787">
    <property type="term" value="P:monocarboxylic acid metabolic process"/>
    <property type="evidence" value="ECO:0007669"/>
    <property type="project" value="UniProtKB-ARBA"/>
</dbReference>
<evidence type="ECO:0000256" key="1">
    <source>
        <dbReference type="ARBA" id="ARBA00006484"/>
    </source>
</evidence>
<dbReference type="Gene3D" id="3.40.50.720">
    <property type="entry name" value="NAD(P)-binding Rossmann-like Domain"/>
    <property type="match status" value="1"/>
</dbReference>
<dbReference type="FunFam" id="3.40.50.720:FF:000084">
    <property type="entry name" value="Short-chain dehydrogenase reductase"/>
    <property type="match status" value="1"/>
</dbReference>
<evidence type="ECO:0000313" key="4">
    <source>
        <dbReference type="Proteomes" id="UP000295807"/>
    </source>
</evidence>
<dbReference type="EMBL" id="SMAD01000012">
    <property type="protein sequence ID" value="TCS85534.1"/>
    <property type="molecule type" value="Genomic_DNA"/>
</dbReference>
<dbReference type="Proteomes" id="UP000295807">
    <property type="component" value="Unassembled WGS sequence"/>
</dbReference>
<proteinExistence type="inferred from homology"/>